<reference evidence="3" key="1">
    <citation type="journal article" date="2017" name="Nat. Ecol. Evol.">
        <title>Genome expansion and lineage-specific genetic innovations in the forest pathogenic fungi Armillaria.</title>
        <authorList>
            <person name="Sipos G."/>
            <person name="Prasanna A.N."/>
            <person name="Walter M.C."/>
            <person name="O'Connor E."/>
            <person name="Balint B."/>
            <person name="Krizsan K."/>
            <person name="Kiss B."/>
            <person name="Hess J."/>
            <person name="Varga T."/>
            <person name="Slot J."/>
            <person name="Riley R."/>
            <person name="Boka B."/>
            <person name="Rigling D."/>
            <person name="Barry K."/>
            <person name="Lee J."/>
            <person name="Mihaltcheva S."/>
            <person name="LaButti K."/>
            <person name="Lipzen A."/>
            <person name="Waldron R."/>
            <person name="Moloney N.M."/>
            <person name="Sperisen C."/>
            <person name="Kredics L."/>
            <person name="Vagvoelgyi C."/>
            <person name="Patrignani A."/>
            <person name="Fitzpatrick D."/>
            <person name="Nagy I."/>
            <person name="Doyle S."/>
            <person name="Anderson J.B."/>
            <person name="Grigoriev I.V."/>
            <person name="Gueldener U."/>
            <person name="Muensterkoetter M."/>
            <person name="Nagy L.G."/>
        </authorList>
    </citation>
    <scope>NUCLEOTIDE SEQUENCE [LARGE SCALE GENOMIC DNA]</scope>
    <source>
        <strain evidence="3">C18/9</strain>
    </source>
</reference>
<feature type="chain" id="PRO_5012628444" evidence="1">
    <location>
        <begin position="21"/>
        <end position="377"/>
    </location>
</feature>
<accession>A0A284RWJ5</accession>
<dbReference type="EMBL" id="FUEG01000019">
    <property type="protein sequence ID" value="SJL13109.1"/>
    <property type="molecule type" value="Genomic_DNA"/>
</dbReference>
<name>A0A284RWJ5_ARMOS</name>
<gene>
    <name evidence="2" type="ORF">ARMOST_16546</name>
</gene>
<dbReference type="Proteomes" id="UP000219338">
    <property type="component" value="Unassembled WGS sequence"/>
</dbReference>
<feature type="signal peptide" evidence="1">
    <location>
        <begin position="1"/>
        <end position="20"/>
    </location>
</feature>
<evidence type="ECO:0000313" key="2">
    <source>
        <dbReference type="EMBL" id="SJL13109.1"/>
    </source>
</evidence>
<dbReference type="AlphaFoldDB" id="A0A284RWJ5"/>
<evidence type="ECO:0000313" key="3">
    <source>
        <dbReference type="Proteomes" id="UP000219338"/>
    </source>
</evidence>
<protein>
    <submittedName>
        <fullName evidence="2">Uncharacterized protein</fullName>
    </submittedName>
</protein>
<dbReference type="STRING" id="47428.A0A284RWJ5"/>
<evidence type="ECO:0000256" key="1">
    <source>
        <dbReference type="SAM" id="SignalP"/>
    </source>
</evidence>
<keyword evidence="3" id="KW-1185">Reference proteome</keyword>
<dbReference type="OMA" id="EDALMGH"/>
<keyword evidence="1" id="KW-0732">Signal</keyword>
<dbReference type="OrthoDB" id="2946666at2759"/>
<sequence>MSSALVFLKFLITSPDSVSANGAITERVISRADLLEIAPDREDALMGHSTTEELRQTLRLHSTSAQFLHSYQHHDSMKLPKTSVRTSAFLDPSISDANFPSATAQAHQGPRRRVANAATDVITDIRNGVVTDSHGNAFDLWSLRLSTEDKLISPRPLGATHMLVIVDASEVPEIVSRNRTAVPTLSVQMPINDLLFKLSAPNLSKEPKLPRRIHQELPRVGIRVPHIETFCILVIYVHTRNRIEMMRAALPQWIGDIMQQKLNIYRLAVPAHVELKEKKRGKLLRRLSRGSMSAGSFPEPPAPERKRLLDEASGEIAEASRENDAFGRDLVEAAARLNALRDNLTFIGFYEKSLWVELNDCSGVLVRAIRLNSRVRR</sequence>
<organism evidence="2 3">
    <name type="scientific">Armillaria ostoyae</name>
    <name type="common">Armillaria root rot fungus</name>
    <dbReference type="NCBI Taxonomy" id="47428"/>
    <lineage>
        <taxon>Eukaryota</taxon>
        <taxon>Fungi</taxon>
        <taxon>Dikarya</taxon>
        <taxon>Basidiomycota</taxon>
        <taxon>Agaricomycotina</taxon>
        <taxon>Agaricomycetes</taxon>
        <taxon>Agaricomycetidae</taxon>
        <taxon>Agaricales</taxon>
        <taxon>Marasmiineae</taxon>
        <taxon>Physalacriaceae</taxon>
        <taxon>Armillaria</taxon>
    </lineage>
</organism>
<proteinExistence type="predicted"/>